<dbReference type="AlphaFoldDB" id="A0AA36JBQ9"/>
<evidence type="ECO:0000313" key="6">
    <source>
        <dbReference type="EMBL" id="CAJ1402360.1"/>
    </source>
</evidence>
<dbReference type="Gene3D" id="1.20.58.70">
    <property type="match status" value="1"/>
</dbReference>
<dbReference type="Proteomes" id="UP001178507">
    <property type="component" value="Unassembled WGS sequence"/>
</dbReference>
<comment type="caution">
    <text evidence="6">The sequence shown here is derived from an EMBL/GenBank/DDBJ whole genome shotgun (WGS) entry which is preliminary data.</text>
</comment>
<dbReference type="GO" id="GO:0006887">
    <property type="term" value="P:exocytosis"/>
    <property type="evidence" value="ECO:0007669"/>
    <property type="project" value="TreeGrafter"/>
</dbReference>
<dbReference type="InterPro" id="IPR000727">
    <property type="entry name" value="T_SNARE_dom"/>
</dbReference>
<dbReference type="GO" id="GO:0005886">
    <property type="term" value="C:plasma membrane"/>
    <property type="evidence" value="ECO:0007669"/>
    <property type="project" value="TreeGrafter"/>
</dbReference>
<dbReference type="GO" id="GO:0006906">
    <property type="term" value="P:vesicle fusion"/>
    <property type="evidence" value="ECO:0007669"/>
    <property type="project" value="TreeGrafter"/>
</dbReference>
<evidence type="ECO:0000259" key="5">
    <source>
        <dbReference type="PROSITE" id="PS50192"/>
    </source>
</evidence>
<feature type="domain" description="T-SNARE coiled-coil homology" evidence="5">
    <location>
        <begin position="216"/>
        <end position="278"/>
    </location>
</feature>
<dbReference type="GO" id="GO:0031201">
    <property type="term" value="C:SNARE complex"/>
    <property type="evidence" value="ECO:0007669"/>
    <property type="project" value="TreeGrafter"/>
</dbReference>
<keyword evidence="7" id="KW-1185">Reference proteome</keyword>
<dbReference type="GO" id="GO:0000149">
    <property type="term" value="F:SNARE binding"/>
    <property type="evidence" value="ECO:0007669"/>
    <property type="project" value="TreeGrafter"/>
</dbReference>
<dbReference type="GO" id="GO:0005484">
    <property type="term" value="F:SNAP receptor activity"/>
    <property type="evidence" value="ECO:0007669"/>
    <property type="project" value="TreeGrafter"/>
</dbReference>
<evidence type="ECO:0000256" key="2">
    <source>
        <dbReference type="ARBA" id="ARBA00009063"/>
    </source>
</evidence>
<dbReference type="GO" id="GO:0048278">
    <property type="term" value="P:vesicle docking"/>
    <property type="evidence" value="ECO:0007669"/>
    <property type="project" value="TreeGrafter"/>
</dbReference>
<gene>
    <name evidence="6" type="ORF">EVOR1521_LOCUS25273</name>
</gene>
<accession>A0AA36JBQ9</accession>
<evidence type="ECO:0000256" key="1">
    <source>
        <dbReference type="ARBA" id="ARBA00004211"/>
    </source>
</evidence>
<dbReference type="SUPFAM" id="SSF47661">
    <property type="entry name" value="t-snare proteins"/>
    <property type="match status" value="1"/>
</dbReference>
<dbReference type="InterPro" id="IPR045242">
    <property type="entry name" value="Syntaxin"/>
</dbReference>
<feature type="transmembrane region" description="Helical" evidence="4">
    <location>
        <begin position="288"/>
        <end position="308"/>
    </location>
</feature>
<name>A0AA36JBQ9_9DINO</name>
<dbReference type="EMBL" id="CAUJNA010003450">
    <property type="protein sequence ID" value="CAJ1402360.1"/>
    <property type="molecule type" value="Genomic_DNA"/>
</dbReference>
<dbReference type="Gene3D" id="1.20.5.110">
    <property type="match status" value="1"/>
</dbReference>
<keyword evidence="4" id="KW-0472">Membrane</keyword>
<dbReference type="PANTHER" id="PTHR19957">
    <property type="entry name" value="SYNTAXIN"/>
    <property type="match status" value="1"/>
</dbReference>
<evidence type="ECO:0000256" key="3">
    <source>
        <dbReference type="SAM" id="MobiDB-lite"/>
    </source>
</evidence>
<comment type="similarity">
    <text evidence="2">Belongs to the syntaxin family.</text>
</comment>
<dbReference type="PANTHER" id="PTHR19957:SF307">
    <property type="entry name" value="PROTEIN SSO1-RELATED"/>
    <property type="match status" value="1"/>
</dbReference>
<reference evidence="6" key="1">
    <citation type="submission" date="2023-08" db="EMBL/GenBank/DDBJ databases">
        <authorList>
            <person name="Chen Y."/>
            <person name="Shah S."/>
            <person name="Dougan E. K."/>
            <person name="Thang M."/>
            <person name="Chan C."/>
        </authorList>
    </citation>
    <scope>NUCLEOTIDE SEQUENCE</scope>
</reference>
<dbReference type="PROSITE" id="PS50192">
    <property type="entry name" value="T_SNARE"/>
    <property type="match status" value="1"/>
</dbReference>
<sequence>MIDRLDDLRAAAGTLARENRRRDRRGTSPLRSPEPSPPPTPQLAPRRSDEPLHGFLAKLERVRRGPLRELEGTLAEAEELHSGALQATTAKEEKKALLKAEACAARASTAASRTCQELRNLASEPQQTGSEAALRRQALAGVSVLFQNALSSYFQLQVAFRQEMEAKVSRQLRAAFPEADDTVVEAVAAGRSAASTIQDAMQRQSGTAPLSTANALQATQERCDELANLARAARDLSQIFVDVESLVNSQGEILNDIGSHIASTREQTALGRDKLREAVAAKTSCRCWMVLGLLLALFIVVLIAAIILSQAHHKQRIHVLKWGNEGNSSSWTIGA</sequence>
<feature type="region of interest" description="Disordered" evidence="3">
    <location>
        <begin position="1"/>
        <end position="48"/>
    </location>
</feature>
<dbReference type="InterPro" id="IPR010989">
    <property type="entry name" value="SNARE"/>
</dbReference>
<protein>
    <recommendedName>
        <fullName evidence="5">t-SNARE coiled-coil homology domain-containing protein</fullName>
    </recommendedName>
</protein>
<proteinExistence type="inferred from homology"/>
<dbReference type="SMART" id="SM00397">
    <property type="entry name" value="t_SNARE"/>
    <property type="match status" value="1"/>
</dbReference>
<evidence type="ECO:0000256" key="4">
    <source>
        <dbReference type="SAM" id="Phobius"/>
    </source>
</evidence>
<comment type="subcellular location">
    <subcellularLocation>
        <location evidence="1">Membrane</location>
        <topology evidence="1">Single-pass type IV membrane protein</topology>
    </subcellularLocation>
</comment>
<feature type="compositionally biased region" description="Pro residues" evidence="3">
    <location>
        <begin position="32"/>
        <end position="42"/>
    </location>
</feature>
<organism evidence="6 7">
    <name type="scientific">Effrenium voratum</name>
    <dbReference type="NCBI Taxonomy" id="2562239"/>
    <lineage>
        <taxon>Eukaryota</taxon>
        <taxon>Sar</taxon>
        <taxon>Alveolata</taxon>
        <taxon>Dinophyceae</taxon>
        <taxon>Suessiales</taxon>
        <taxon>Symbiodiniaceae</taxon>
        <taxon>Effrenium</taxon>
    </lineage>
</organism>
<evidence type="ECO:0000313" key="7">
    <source>
        <dbReference type="Proteomes" id="UP001178507"/>
    </source>
</evidence>
<keyword evidence="4" id="KW-0812">Transmembrane</keyword>
<keyword evidence="4" id="KW-1133">Transmembrane helix</keyword>
<dbReference type="GO" id="GO:0006886">
    <property type="term" value="P:intracellular protein transport"/>
    <property type="evidence" value="ECO:0007669"/>
    <property type="project" value="TreeGrafter"/>
</dbReference>
<dbReference type="GO" id="GO:0012505">
    <property type="term" value="C:endomembrane system"/>
    <property type="evidence" value="ECO:0007669"/>
    <property type="project" value="TreeGrafter"/>
</dbReference>